<feature type="region of interest" description="Disordered" evidence="1">
    <location>
        <begin position="74"/>
        <end position="143"/>
    </location>
</feature>
<evidence type="ECO:0000313" key="2">
    <source>
        <dbReference type="EMBL" id="RMY66083.1"/>
    </source>
</evidence>
<dbReference type="InterPro" id="IPR044688">
    <property type="entry name" value="SCI-1-like"/>
</dbReference>
<proteinExistence type="predicted"/>
<gene>
    <name evidence="2" type="ORF">D0864_11928</name>
</gene>
<feature type="compositionally biased region" description="Acidic residues" evidence="1">
    <location>
        <begin position="277"/>
        <end position="290"/>
    </location>
</feature>
<dbReference type="EMBL" id="QWIO01001808">
    <property type="protein sequence ID" value="RMY66083.1"/>
    <property type="molecule type" value="Genomic_DNA"/>
</dbReference>
<organism evidence="2 3">
    <name type="scientific">Hortaea werneckii</name>
    <name type="common">Black yeast</name>
    <name type="synonym">Cladosporium werneckii</name>
    <dbReference type="NCBI Taxonomy" id="91943"/>
    <lineage>
        <taxon>Eukaryota</taxon>
        <taxon>Fungi</taxon>
        <taxon>Dikarya</taxon>
        <taxon>Ascomycota</taxon>
        <taxon>Pezizomycotina</taxon>
        <taxon>Dothideomycetes</taxon>
        <taxon>Dothideomycetidae</taxon>
        <taxon>Mycosphaerellales</taxon>
        <taxon>Teratosphaeriaceae</taxon>
        <taxon>Hortaea</taxon>
    </lineage>
</organism>
<feature type="compositionally biased region" description="Basic and acidic residues" evidence="1">
    <location>
        <begin position="91"/>
        <end position="101"/>
    </location>
</feature>
<dbReference type="VEuPathDB" id="FungiDB:BTJ68_09849"/>
<feature type="compositionally biased region" description="Basic residues" evidence="1">
    <location>
        <begin position="79"/>
        <end position="90"/>
    </location>
</feature>
<feature type="region of interest" description="Disordered" evidence="1">
    <location>
        <begin position="211"/>
        <end position="443"/>
    </location>
</feature>
<accession>A0A3M7DPR9</accession>
<comment type="caution">
    <text evidence="2">The sequence shown here is derived from an EMBL/GenBank/DDBJ whole genome shotgun (WGS) entry which is preliminary data.</text>
</comment>
<feature type="compositionally biased region" description="Gly residues" evidence="1">
    <location>
        <begin position="255"/>
        <end position="269"/>
    </location>
</feature>
<dbReference type="PANTHER" id="PTHR34117:SF1">
    <property type="entry name" value="STYLE CELL-CYCLE INHIBITOR 1"/>
    <property type="match status" value="1"/>
</dbReference>
<evidence type="ECO:0000313" key="3">
    <source>
        <dbReference type="Proteomes" id="UP000269539"/>
    </source>
</evidence>
<dbReference type="AlphaFoldDB" id="A0A3M7DPR9"/>
<reference evidence="2 3" key="1">
    <citation type="journal article" date="2018" name="BMC Genomics">
        <title>Genomic evidence for intraspecific hybridization in a clonal and extremely halotolerant yeast.</title>
        <authorList>
            <person name="Gostincar C."/>
            <person name="Stajich J.E."/>
            <person name="Zupancic J."/>
            <person name="Zalar P."/>
            <person name="Gunde-Cimerman N."/>
        </authorList>
    </citation>
    <scope>NUCLEOTIDE SEQUENCE [LARGE SCALE GENOMIC DNA]</scope>
    <source>
        <strain evidence="2 3">EXF-10513</strain>
    </source>
</reference>
<dbReference type="Proteomes" id="UP000269539">
    <property type="component" value="Unassembled WGS sequence"/>
</dbReference>
<sequence length="461" mass="52101">MSVSLVAMGTSEVKVFSDLSPLTILHWVQEDHQMCPGCKSSRDLLPTLRAFTSPAGPAAPSTPRELLVFTATMNEPPRQHHPHSSRKRSRSPREHARDHNVTRQRSRSPYRRHHHPPNEHGHRHHHHHHHRSKHPSPHPVPMPVSLPFHARPLHKRDLDTHRALFASYLDLQKGLDLAALSADEARGRWKSFVGKWNRGVLAEGWYDPETKRRVDGRFGSGGGRGEEEQEEEDGGRARDAGVEELAGTTPAVVVGGSGADGVEDGGIQGEGSRKGDYEDDDDDDEDEDEYGPSLPPSESRPVGPAVPSTQDLQHRQELLEEDREAHRARIREDRRQDRKVQKERLEELVPRAEPGTRERQLEKKREKASANRAFRDAKDGGAGGGMEEVGDEELMGGGGDGEDDYKAQVKARERQKNQREIRKEEVLRARAAEREGRVAEHRRKEERTMEMLRELAKQRYG</sequence>
<evidence type="ECO:0000256" key="1">
    <source>
        <dbReference type="SAM" id="MobiDB-lite"/>
    </source>
</evidence>
<dbReference type="PANTHER" id="PTHR34117">
    <property type="entry name" value="STYLE CELL-CYCLE INHIBITOR 1"/>
    <property type="match status" value="1"/>
</dbReference>
<feature type="compositionally biased region" description="Basic and acidic residues" evidence="1">
    <location>
        <begin position="312"/>
        <end position="379"/>
    </location>
</feature>
<protein>
    <submittedName>
        <fullName evidence="2">Uncharacterized protein</fullName>
    </submittedName>
</protein>
<name>A0A3M7DPR9_HORWE</name>
<feature type="compositionally biased region" description="Basic residues" evidence="1">
    <location>
        <begin position="102"/>
        <end position="136"/>
    </location>
</feature>
<feature type="compositionally biased region" description="Basic and acidic residues" evidence="1">
    <location>
        <begin position="404"/>
        <end position="443"/>
    </location>
</feature>